<reference evidence="2 3" key="1">
    <citation type="submission" date="2024-11" db="EMBL/GenBank/DDBJ databases">
        <authorList>
            <person name="Heng Y.C."/>
            <person name="Lim A.C.H."/>
            <person name="Lee J.K.Y."/>
            <person name="Kittelmann S."/>
        </authorList>
    </citation>
    <scope>NUCLEOTIDE SEQUENCE [LARGE SCALE GENOMIC DNA]</scope>
    <source>
        <strain evidence="2 3">WILCCON 0269</strain>
    </source>
</reference>
<organism evidence="2 3">
    <name type="scientific">Candidatus Clostridium eludens</name>
    <dbReference type="NCBI Taxonomy" id="3381663"/>
    <lineage>
        <taxon>Bacteria</taxon>
        <taxon>Bacillati</taxon>
        <taxon>Bacillota</taxon>
        <taxon>Clostridia</taxon>
        <taxon>Eubacteriales</taxon>
        <taxon>Clostridiaceae</taxon>
        <taxon>Clostridium</taxon>
    </lineage>
</organism>
<accession>A0ABW8SLJ8</accession>
<dbReference type="RefSeq" id="WP_406792175.1">
    <property type="nucleotide sequence ID" value="NZ_JBJHZX010000014.1"/>
</dbReference>
<evidence type="ECO:0000313" key="2">
    <source>
        <dbReference type="EMBL" id="MFL0196059.1"/>
    </source>
</evidence>
<dbReference type="Proteomes" id="UP001623660">
    <property type="component" value="Unassembled WGS sequence"/>
</dbReference>
<dbReference type="Pfam" id="PF22128">
    <property type="entry name" value="Alp7A_like_C"/>
    <property type="match status" value="1"/>
</dbReference>
<protein>
    <recommendedName>
        <fullName evidence="1">Alp7A-like C-terminal domain-containing protein</fullName>
    </recommendedName>
</protein>
<dbReference type="InterPro" id="IPR054368">
    <property type="entry name" value="Alp7A-like_C"/>
</dbReference>
<dbReference type="CDD" id="cd24023">
    <property type="entry name" value="ASKHA_NBD_ParM_Alp7A-like"/>
    <property type="match status" value="1"/>
</dbReference>
<dbReference type="Gene3D" id="3.30.420.40">
    <property type="match status" value="1"/>
</dbReference>
<feature type="domain" description="Alp7A-like C-terminal" evidence="1">
    <location>
        <begin position="215"/>
        <end position="368"/>
    </location>
</feature>
<gene>
    <name evidence="2" type="ORF">ACJDU8_10850</name>
</gene>
<evidence type="ECO:0000259" key="1">
    <source>
        <dbReference type="Pfam" id="PF22128"/>
    </source>
</evidence>
<keyword evidence="3" id="KW-1185">Reference proteome</keyword>
<comment type="caution">
    <text evidence="2">The sequence shown here is derived from an EMBL/GenBank/DDBJ whole genome shotgun (WGS) entry which is preliminary data.</text>
</comment>
<sequence length="416" mass="48473">MDIKRFNADFGNSTNNFMVDGYYFEIPTNVVEISKKQADGMFVSGINEPKDLLDRLLISTTYDGQERYYLVGEFAEKSKLSNSHVNGMNDKIRSVIPYISFLASIAYYNIVISNSEDDEVNISSMNMMLPIWLLKRAEKFSIAEHEMESRFIGDHRVKVITLGMERDIRIKVRKSKCRIESEVARHSLKYKIVEENDVIKIEKRYELENKFNNFEVVLSDIGGGSTDAVKLGKGLTAPKERDSFKVIDIEPFLGRLETLRKEKLLEYFHDLRAFEKFIIANYKNQKYILKNENVGNSFDFTEIITEMLQEYSDMLITQIFNAFKETDKVIKFIYFGGEAPVLEPYMKISLRKHMNDEAAQNNHYFLHEILQDDEKEVFMPTSRTINLTALEIFSINEMKKCESSKNQKEEENLIVH</sequence>
<name>A0ABW8SLJ8_9CLOT</name>
<proteinExistence type="predicted"/>
<evidence type="ECO:0000313" key="3">
    <source>
        <dbReference type="Proteomes" id="UP001623660"/>
    </source>
</evidence>
<dbReference type="EMBL" id="JBJHZX010000014">
    <property type="protein sequence ID" value="MFL0196059.1"/>
    <property type="molecule type" value="Genomic_DNA"/>
</dbReference>